<evidence type="ECO:0000256" key="3">
    <source>
        <dbReference type="ARBA" id="ARBA00022475"/>
    </source>
</evidence>
<keyword evidence="6 8" id="KW-1133">Transmembrane helix</keyword>
<dbReference type="Pfam" id="PF04093">
    <property type="entry name" value="MreD"/>
    <property type="match status" value="1"/>
</dbReference>
<dbReference type="AlphaFoldDB" id="A0A5Q2N4S5"/>
<evidence type="ECO:0000256" key="7">
    <source>
        <dbReference type="ARBA" id="ARBA00023136"/>
    </source>
</evidence>
<evidence type="ECO:0000313" key="10">
    <source>
        <dbReference type="Proteomes" id="UP000366051"/>
    </source>
</evidence>
<organism evidence="9 10">
    <name type="scientific">Heliorestis convoluta</name>
    <dbReference type="NCBI Taxonomy" id="356322"/>
    <lineage>
        <taxon>Bacteria</taxon>
        <taxon>Bacillati</taxon>
        <taxon>Bacillota</taxon>
        <taxon>Clostridia</taxon>
        <taxon>Eubacteriales</taxon>
        <taxon>Heliobacteriaceae</taxon>
        <taxon>Heliorestis</taxon>
    </lineage>
</organism>
<comment type="subcellular location">
    <subcellularLocation>
        <location evidence="1">Cell membrane</location>
        <topology evidence="1">Multi-pass membrane protein</topology>
    </subcellularLocation>
</comment>
<dbReference type="EMBL" id="CP045875">
    <property type="protein sequence ID" value="QGG47260.1"/>
    <property type="molecule type" value="Genomic_DNA"/>
</dbReference>
<evidence type="ECO:0000256" key="1">
    <source>
        <dbReference type="ARBA" id="ARBA00004651"/>
    </source>
</evidence>
<sequence length="167" mass="18425">MRYLIVMLFLFLSAVLQTTLFHSLSIQGIGPNLVLILVIFYSLLQGSRSGSIFGVLAGLFLDLFSGRYIGLNILTMAAVGGLIGLIEGRLYKDNLLVPMGAVFVGTIAFNLLAYLLALYAGLYINLKTLWLTLLIQSLYNTALVPIFYGSFYRSTIQGWLRKEEVGS</sequence>
<evidence type="ECO:0000256" key="6">
    <source>
        <dbReference type="ARBA" id="ARBA00022989"/>
    </source>
</evidence>
<dbReference type="InterPro" id="IPR017225">
    <property type="entry name" value="Cell_shape_determin_MreD_prd"/>
</dbReference>
<feature type="transmembrane region" description="Helical" evidence="8">
    <location>
        <begin position="68"/>
        <end position="86"/>
    </location>
</feature>
<dbReference type="GO" id="GO:0008360">
    <property type="term" value="P:regulation of cell shape"/>
    <property type="evidence" value="ECO:0007669"/>
    <property type="project" value="UniProtKB-KW"/>
</dbReference>
<accession>A0A5Q2N4S5</accession>
<comment type="similarity">
    <text evidence="2">Belongs to the MreD family.</text>
</comment>
<evidence type="ECO:0000256" key="5">
    <source>
        <dbReference type="ARBA" id="ARBA00022960"/>
    </source>
</evidence>
<proteinExistence type="inferred from homology"/>
<evidence type="ECO:0000256" key="2">
    <source>
        <dbReference type="ARBA" id="ARBA00007776"/>
    </source>
</evidence>
<name>A0A5Q2N4S5_9FIRM</name>
<evidence type="ECO:0000256" key="8">
    <source>
        <dbReference type="SAM" id="Phobius"/>
    </source>
</evidence>
<protein>
    <submittedName>
        <fullName evidence="9">Rod shape-determining protein MreD</fullName>
    </submittedName>
</protein>
<dbReference type="OrthoDB" id="9796616at2"/>
<keyword evidence="5" id="KW-0133">Cell shape</keyword>
<evidence type="ECO:0000256" key="4">
    <source>
        <dbReference type="ARBA" id="ARBA00022692"/>
    </source>
</evidence>
<dbReference type="GO" id="GO:0005886">
    <property type="term" value="C:plasma membrane"/>
    <property type="evidence" value="ECO:0007669"/>
    <property type="project" value="UniProtKB-SubCell"/>
</dbReference>
<dbReference type="Proteomes" id="UP000366051">
    <property type="component" value="Chromosome"/>
</dbReference>
<dbReference type="InterPro" id="IPR007227">
    <property type="entry name" value="Cell_shape_determining_MreD"/>
</dbReference>
<evidence type="ECO:0000313" key="9">
    <source>
        <dbReference type="EMBL" id="QGG47260.1"/>
    </source>
</evidence>
<dbReference type="RefSeq" id="WP_153724677.1">
    <property type="nucleotide sequence ID" value="NZ_CP045875.1"/>
</dbReference>
<keyword evidence="3" id="KW-1003">Cell membrane</keyword>
<keyword evidence="7 8" id="KW-0472">Membrane</keyword>
<feature type="transmembrane region" description="Helical" evidence="8">
    <location>
        <begin position="33"/>
        <end position="61"/>
    </location>
</feature>
<feature type="transmembrane region" description="Helical" evidence="8">
    <location>
        <begin position="98"/>
        <end position="122"/>
    </location>
</feature>
<feature type="transmembrane region" description="Helical" evidence="8">
    <location>
        <begin position="129"/>
        <end position="151"/>
    </location>
</feature>
<dbReference type="NCBIfam" id="TIGR03426">
    <property type="entry name" value="shape_MreD"/>
    <property type="match status" value="1"/>
</dbReference>
<keyword evidence="4 8" id="KW-0812">Transmembrane</keyword>
<dbReference type="KEGG" id="hcv:FTV88_1113"/>
<reference evidence="10" key="1">
    <citation type="submission" date="2019-11" db="EMBL/GenBank/DDBJ databases">
        <title>Genome sequence of Heliorestis convoluta strain HH, an alkaliphilic and minimalistic phototrophic bacterium from a soda lake in Egypt.</title>
        <authorList>
            <person name="Dewey E.D."/>
            <person name="Stokes L.M."/>
            <person name="Burchell B.M."/>
            <person name="Shaffer K.N."/>
            <person name="Huntington A.M."/>
            <person name="Baker J.M."/>
            <person name="Nadendla S."/>
            <person name="Giglio M.G."/>
            <person name="Touchman J.W."/>
            <person name="Blankenship R.E."/>
            <person name="Madigan M.T."/>
            <person name="Sattley W.M."/>
        </authorList>
    </citation>
    <scope>NUCLEOTIDE SEQUENCE [LARGE SCALE GENOMIC DNA]</scope>
    <source>
        <strain evidence="10">HH</strain>
    </source>
</reference>
<gene>
    <name evidence="9" type="primary">mreD</name>
    <name evidence="9" type="ORF">FTV88_1113</name>
</gene>
<dbReference type="PIRSF" id="PIRSF037497">
    <property type="entry name" value="MreD_Clostridium/Treponema_prd"/>
    <property type="match status" value="1"/>
</dbReference>
<keyword evidence="10" id="KW-1185">Reference proteome</keyword>